<evidence type="ECO:0000256" key="1">
    <source>
        <dbReference type="SAM" id="MobiDB-lite"/>
    </source>
</evidence>
<dbReference type="RefSeq" id="WP_156220473.1">
    <property type="nucleotide sequence ID" value="NZ_WOFH01000014.1"/>
</dbReference>
<evidence type="ECO:0000256" key="2">
    <source>
        <dbReference type="SAM" id="SignalP"/>
    </source>
</evidence>
<sequence length="180" mass="18831">MRRRRMFAALALAPVLALGAQACGGGDGGASGKGTAKAAGDQEKMRKYAQCMRDNGVDMDDPSGDGKITMKMSARPGEGKKGSGPMDEAQRRCRSLMPNGGRPPKPKPEEIAKQRAFSKCMREHGVPRFPDPDPDGGILLNAGKGTGLDPQSPAFKDAEKACRKYAPGEGPASTSQGDGN</sequence>
<name>A0A7K1LA26_9ACTN</name>
<protein>
    <submittedName>
        <fullName evidence="3">Uncharacterized protein</fullName>
    </submittedName>
</protein>
<keyword evidence="2" id="KW-0732">Signal</keyword>
<dbReference type="Proteomes" id="UP000432015">
    <property type="component" value="Unassembled WGS sequence"/>
</dbReference>
<dbReference type="PROSITE" id="PS51257">
    <property type="entry name" value="PROKAR_LIPOPROTEIN"/>
    <property type="match status" value="1"/>
</dbReference>
<accession>A0A7K1LA26</accession>
<reference evidence="3 4" key="1">
    <citation type="submission" date="2019-11" db="EMBL/GenBank/DDBJ databases">
        <authorList>
            <person name="Cao P."/>
        </authorList>
    </citation>
    <scope>NUCLEOTIDE SEQUENCE [LARGE SCALE GENOMIC DNA]</scope>
    <source>
        <strain evidence="3 4">NEAU-AAG5</strain>
    </source>
</reference>
<feature type="region of interest" description="Disordered" evidence="1">
    <location>
        <begin position="54"/>
        <end position="89"/>
    </location>
</feature>
<comment type="caution">
    <text evidence="3">The sequence shown here is derived from an EMBL/GenBank/DDBJ whole genome shotgun (WGS) entry which is preliminary data.</text>
</comment>
<keyword evidence="4" id="KW-1185">Reference proteome</keyword>
<organism evidence="3 4">
    <name type="scientific">Actinomadura litoris</name>
    <dbReference type="NCBI Taxonomy" id="2678616"/>
    <lineage>
        <taxon>Bacteria</taxon>
        <taxon>Bacillati</taxon>
        <taxon>Actinomycetota</taxon>
        <taxon>Actinomycetes</taxon>
        <taxon>Streptosporangiales</taxon>
        <taxon>Thermomonosporaceae</taxon>
        <taxon>Actinomadura</taxon>
    </lineage>
</organism>
<dbReference type="EMBL" id="WOFH01000014">
    <property type="protein sequence ID" value="MUN41281.1"/>
    <property type="molecule type" value="Genomic_DNA"/>
</dbReference>
<feature type="chain" id="PRO_5029447563" evidence="2">
    <location>
        <begin position="23"/>
        <end position="180"/>
    </location>
</feature>
<evidence type="ECO:0000313" key="3">
    <source>
        <dbReference type="EMBL" id="MUN41281.1"/>
    </source>
</evidence>
<feature type="region of interest" description="Disordered" evidence="1">
    <location>
        <begin position="124"/>
        <end position="180"/>
    </location>
</feature>
<evidence type="ECO:0000313" key="4">
    <source>
        <dbReference type="Proteomes" id="UP000432015"/>
    </source>
</evidence>
<gene>
    <name evidence="3" type="ORF">GNZ18_32505</name>
</gene>
<proteinExistence type="predicted"/>
<dbReference type="AlphaFoldDB" id="A0A7K1LA26"/>
<feature type="signal peptide" evidence="2">
    <location>
        <begin position="1"/>
        <end position="22"/>
    </location>
</feature>